<feature type="region of interest" description="Disordered" evidence="8">
    <location>
        <begin position="648"/>
        <end position="669"/>
    </location>
</feature>
<dbReference type="PANTHER" id="PTHR24036:SF5">
    <property type="entry name" value="THROMBOMODULIN"/>
    <property type="match status" value="1"/>
</dbReference>
<evidence type="ECO:0000259" key="12">
    <source>
        <dbReference type="PROSITE" id="PS51549"/>
    </source>
</evidence>
<sequence>HGVSGEVFALNDRQLRIRGFNYDGEGPAAVFWVGKGEVSADGYIVPFLDSCLEESELSRFEDETVELELPDGMTLADIDYFSVWCELANANFGDTSVADDAPAEVRIGELSDVGGHGVSGEVFALNDRQLRIRGFNYDGEGPAATFWVGKGEVSADGSFVPFLGTCEVEMKLSRFEDETVELELPDGMTLADIDYVSVWCEAANANFGDTSVVAADLDVPTLEEPKCSADGADQSDQAEEPFPVREGWNCEELSDKFQARWRIDGENVQVELLGRVKEGDYMAFGISGSDDRTNMDDSDITVAYFIDDSPNAIDYHVTKRAPCTSGEGVCPDAVARDTPGQNNIDDVTGNVTDDLTRIEFTRPLAAEDEIRDRPISVDGDTFIVWALGSLNPASLVPLAHRPDPSARAENTAFQFGREVSNACSSLTAGEETEAVIPGFIRPTISGTTEITARIGPNGGSRGVEGITERPSWGFAWFMSPTGTTGEDVIIPAIAVEKGKTYTFTVHGGEEGVDDTFHPLYITDNADGGFETKSPEDRAKETLYAGVTDIIRDEDGGITSYTATGTGSLCEVVSNLDGDTATLEKWEDYAETLDVSCAEDEAISSKAGTLEWTVPMDAPDELYYQCITHPFLGFKLVIFNEGEIDQDRLESASGGGELGQGEGEEGGEEDSVCEVTFDGEKRTFAGCQSGLKGGVEVYWTIREDDGEIDTLFRAPTNGGYVGFGWGYEQMVGSNAVIAFQDSDGNAKIGDYFLEAQDPEGVNPSDKLQISNEEAAIDGEFVLGAFTRKLVLEGSPTISKGETLAIWAVGAVPGSDGRLEQHGERGGGTFDLSKTSGGFVADDGDRNFFIAHAVLMLVAWLALTPAAVVIMTHLKGYNPLAFQLHRGLNVTSAAVVVAAYVMGVVNGSHTAKAHLALGTIAFIFVLLQVTSGVLRPHKETPKRKPWYIQHAVLGHIALTLAMANALVGMRTTNVFDVSTGWYVAWGVLVGVYLLSHLLLFAFRSKLEPAPVSRTAEEERSAA</sequence>
<feature type="domain" description="Cytochrome b561" evidence="11">
    <location>
        <begin position="814"/>
        <end position="1006"/>
    </location>
</feature>
<dbReference type="PROSITE" id="PS51549">
    <property type="entry name" value="DM13"/>
    <property type="match status" value="2"/>
</dbReference>
<evidence type="ECO:0000259" key="10">
    <source>
        <dbReference type="PROSITE" id="PS50836"/>
    </source>
</evidence>
<dbReference type="EMBL" id="HG002199">
    <property type="protein sequence ID" value="CDF40548.1"/>
    <property type="molecule type" value="Genomic_DNA"/>
</dbReference>
<evidence type="ECO:0000256" key="7">
    <source>
        <dbReference type="ARBA" id="ARBA00023136"/>
    </source>
</evidence>
<dbReference type="InterPro" id="IPR045266">
    <property type="entry name" value="DOH_DOMON"/>
</dbReference>
<evidence type="ECO:0000256" key="3">
    <source>
        <dbReference type="ARBA" id="ARBA00022692"/>
    </source>
</evidence>
<feature type="domain" description="DM13" evidence="12">
    <location>
        <begin position="103"/>
        <end position="213"/>
    </location>
</feature>
<keyword evidence="5" id="KW-0249">Electron transport</keyword>
<dbReference type="OrthoDB" id="4985at2759"/>
<keyword evidence="14" id="KW-1185">Reference proteome</keyword>
<dbReference type="SMART" id="SM00664">
    <property type="entry name" value="DoH"/>
    <property type="match status" value="2"/>
</dbReference>
<dbReference type="SMART" id="SM00686">
    <property type="entry name" value="DM13"/>
    <property type="match status" value="2"/>
</dbReference>
<accession>R7QS52</accession>
<feature type="domain" description="DOMON" evidence="10">
    <location>
        <begin position="255"/>
        <end position="388"/>
    </location>
</feature>
<feature type="transmembrane region" description="Helical" evidence="9">
    <location>
        <begin position="944"/>
        <end position="965"/>
    </location>
</feature>
<feature type="domain" description="DOMON" evidence="10">
    <location>
        <begin position="692"/>
        <end position="808"/>
    </location>
</feature>
<evidence type="ECO:0008006" key="15">
    <source>
        <dbReference type="Google" id="ProtNLM"/>
    </source>
</evidence>
<keyword evidence="7 9" id="KW-0472">Membrane</keyword>
<evidence type="ECO:0000313" key="13">
    <source>
        <dbReference type="EMBL" id="CDF40548.1"/>
    </source>
</evidence>
<dbReference type="CDD" id="cd09631">
    <property type="entry name" value="DOMON_DOH"/>
    <property type="match status" value="1"/>
</dbReference>
<dbReference type="InterPro" id="IPR006593">
    <property type="entry name" value="Cyt_b561/ferric_Rdtase_TM"/>
</dbReference>
<evidence type="ECO:0000256" key="6">
    <source>
        <dbReference type="ARBA" id="ARBA00022989"/>
    </source>
</evidence>
<dbReference type="InterPro" id="IPR052126">
    <property type="entry name" value="Spindle_Org/Thrombomodulin"/>
</dbReference>
<dbReference type="Pfam" id="PF10517">
    <property type="entry name" value="DM13"/>
    <property type="match status" value="2"/>
</dbReference>
<dbReference type="SUPFAM" id="SSF49344">
    <property type="entry name" value="CBD9-like"/>
    <property type="match status" value="1"/>
</dbReference>
<dbReference type="OMA" id="LTYVRCR"/>
<name>R7QS52_CHOCR</name>
<dbReference type="InterPro" id="IPR019545">
    <property type="entry name" value="DM13_domain"/>
</dbReference>
<evidence type="ECO:0000256" key="9">
    <source>
        <dbReference type="SAM" id="Phobius"/>
    </source>
</evidence>
<feature type="transmembrane region" description="Helical" evidence="9">
    <location>
        <begin position="847"/>
        <end position="870"/>
    </location>
</feature>
<dbReference type="PANTHER" id="PTHR24036">
    <property type="entry name" value="SKELETOR-RELATED"/>
    <property type="match status" value="1"/>
</dbReference>
<dbReference type="Gramene" id="CDF40548">
    <property type="protein sequence ID" value="CDF40548"/>
    <property type="gene ID" value="CHC_T00000776001"/>
</dbReference>
<comment type="subcellular location">
    <subcellularLocation>
        <location evidence="1">Membrane</location>
    </subcellularLocation>
</comment>
<evidence type="ECO:0000256" key="8">
    <source>
        <dbReference type="SAM" id="MobiDB-lite"/>
    </source>
</evidence>
<dbReference type="PROSITE" id="PS50836">
    <property type="entry name" value="DOMON"/>
    <property type="match status" value="2"/>
</dbReference>
<dbReference type="RefSeq" id="XP_005710842.1">
    <property type="nucleotide sequence ID" value="XM_005710785.1"/>
</dbReference>
<keyword evidence="4" id="KW-0677">Repeat</keyword>
<evidence type="ECO:0000259" key="11">
    <source>
        <dbReference type="PROSITE" id="PS50939"/>
    </source>
</evidence>
<dbReference type="AlphaFoldDB" id="R7QS52"/>
<dbReference type="PROSITE" id="PS50939">
    <property type="entry name" value="CYTOCHROME_B561"/>
    <property type="match status" value="1"/>
</dbReference>
<dbReference type="CDD" id="cd08760">
    <property type="entry name" value="Cyt_b561_FRRS1_like"/>
    <property type="match status" value="1"/>
</dbReference>
<dbReference type="Pfam" id="PF03351">
    <property type="entry name" value="DOMON"/>
    <property type="match status" value="2"/>
</dbReference>
<dbReference type="PhylomeDB" id="R7QS52"/>
<feature type="transmembrane region" description="Helical" evidence="9">
    <location>
        <begin position="913"/>
        <end position="932"/>
    </location>
</feature>
<evidence type="ECO:0000313" key="14">
    <source>
        <dbReference type="Proteomes" id="UP000012073"/>
    </source>
</evidence>
<feature type="transmembrane region" description="Helical" evidence="9">
    <location>
        <begin position="882"/>
        <end position="901"/>
    </location>
</feature>
<keyword evidence="6 9" id="KW-1133">Transmembrane helix</keyword>
<protein>
    <recommendedName>
        <fullName evidence="15">DOMON domain-containing protein</fullName>
    </recommendedName>
</protein>
<evidence type="ECO:0000256" key="4">
    <source>
        <dbReference type="ARBA" id="ARBA00022737"/>
    </source>
</evidence>
<dbReference type="InterPro" id="IPR005018">
    <property type="entry name" value="DOMON_domain"/>
</dbReference>
<feature type="domain" description="DM13" evidence="12">
    <location>
        <begin position="1"/>
        <end position="98"/>
    </location>
</feature>
<evidence type="ECO:0000256" key="5">
    <source>
        <dbReference type="ARBA" id="ARBA00022982"/>
    </source>
</evidence>
<dbReference type="GO" id="GO:0016020">
    <property type="term" value="C:membrane"/>
    <property type="evidence" value="ECO:0007669"/>
    <property type="project" value="UniProtKB-SubCell"/>
</dbReference>
<evidence type="ECO:0000256" key="1">
    <source>
        <dbReference type="ARBA" id="ARBA00004370"/>
    </source>
</evidence>
<keyword evidence="3 9" id="KW-0812">Transmembrane</keyword>
<dbReference type="SMART" id="SM00665">
    <property type="entry name" value="B561"/>
    <property type="match status" value="1"/>
</dbReference>
<keyword evidence="2" id="KW-0813">Transport</keyword>
<reference evidence="14" key="1">
    <citation type="journal article" date="2013" name="Proc. Natl. Acad. Sci. U.S.A.">
        <title>Genome structure and metabolic features in the red seaweed Chondrus crispus shed light on evolution of the Archaeplastida.</title>
        <authorList>
            <person name="Collen J."/>
            <person name="Porcel B."/>
            <person name="Carre W."/>
            <person name="Ball S.G."/>
            <person name="Chaparro C."/>
            <person name="Tonon T."/>
            <person name="Barbeyron T."/>
            <person name="Michel G."/>
            <person name="Noel B."/>
            <person name="Valentin K."/>
            <person name="Elias M."/>
            <person name="Artiguenave F."/>
            <person name="Arun A."/>
            <person name="Aury J.M."/>
            <person name="Barbosa-Neto J.F."/>
            <person name="Bothwell J.H."/>
            <person name="Bouget F.Y."/>
            <person name="Brillet L."/>
            <person name="Cabello-Hurtado F."/>
            <person name="Capella-Gutierrez S."/>
            <person name="Charrier B."/>
            <person name="Cladiere L."/>
            <person name="Cock J.M."/>
            <person name="Coelho S.M."/>
            <person name="Colleoni C."/>
            <person name="Czjzek M."/>
            <person name="Da Silva C."/>
            <person name="Delage L."/>
            <person name="Denoeud F."/>
            <person name="Deschamps P."/>
            <person name="Dittami S.M."/>
            <person name="Gabaldon T."/>
            <person name="Gachon C.M."/>
            <person name="Groisillier A."/>
            <person name="Herve C."/>
            <person name="Jabbari K."/>
            <person name="Katinka M."/>
            <person name="Kloareg B."/>
            <person name="Kowalczyk N."/>
            <person name="Labadie K."/>
            <person name="Leblanc C."/>
            <person name="Lopez P.J."/>
            <person name="McLachlan D.H."/>
            <person name="Meslet-Cladiere L."/>
            <person name="Moustafa A."/>
            <person name="Nehr Z."/>
            <person name="Nyvall Collen P."/>
            <person name="Panaud O."/>
            <person name="Partensky F."/>
            <person name="Poulain J."/>
            <person name="Rensing S.A."/>
            <person name="Rousvoal S."/>
            <person name="Samson G."/>
            <person name="Symeonidi A."/>
            <person name="Weissenbach J."/>
            <person name="Zambounis A."/>
            <person name="Wincker P."/>
            <person name="Boyen C."/>
        </authorList>
    </citation>
    <scope>NUCLEOTIDE SEQUENCE [LARGE SCALE GENOMIC DNA]</scope>
    <source>
        <strain evidence="14">cv. Stackhouse</strain>
    </source>
</reference>
<dbReference type="Proteomes" id="UP000012073">
    <property type="component" value="Unassembled WGS sequence"/>
</dbReference>
<feature type="transmembrane region" description="Helical" evidence="9">
    <location>
        <begin position="977"/>
        <end position="1000"/>
    </location>
</feature>
<feature type="non-terminal residue" evidence="13">
    <location>
        <position position="1"/>
    </location>
</feature>
<dbReference type="Gene3D" id="1.20.120.1770">
    <property type="match status" value="1"/>
</dbReference>
<proteinExistence type="predicted"/>
<gene>
    <name evidence="13" type="ORF">CHC_T00000776001</name>
</gene>
<organism evidence="13 14">
    <name type="scientific">Chondrus crispus</name>
    <name type="common">Carrageen Irish moss</name>
    <name type="synonym">Polymorpha crispa</name>
    <dbReference type="NCBI Taxonomy" id="2769"/>
    <lineage>
        <taxon>Eukaryota</taxon>
        <taxon>Rhodophyta</taxon>
        <taxon>Florideophyceae</taxon>
        <taxon>Rhodymeniophycidae</taxon>
        <taxon>Gigartinales</taxon>
        <taxon>Gigartinaceae</taxon>
        <taxon>Chondrus</taxon>
    </lineage>
</organism>
<dbReference type="KEGG" id="ccp:CHC_T00000776001"/>
<dbReference type="Pfam" id="PF03188">
    <property type="entry name" value="Cytochrom_B561"/>
    <property type="match status" value="1"/>
</dbReference>
<dbReference type="GeneID" id="17318563"/>
<evidence type="ECO:0000256" key="2">
    <source>
        <dbReference type="ARBA" id="ARBA00022448"/>
    </source>
</evidence>